<dbReference type="PROSITE" id="PS00710">
    <property type="entry name" value="PGM_PMM"/>
    <property type="match status" value="1"/>
</dbReference>
<evidence type="ECO:0000256" key="6">
    <source>
        <dbReference type="ARBA" id="ARBA00023235"/>
    </source>
</evidence>
<proteinExistence type="inferred from homology"/>
<dbReference type="GO" id="GO:0005975">
    <property type="term" value="P:carbohydrate metabolic process"/>
    <property type="evidence" value="ECO:0007669"/>
    <property type="project" value="InterPro"/>
</dbReference>
<comment type="caution">
    <text evidence="11">The sequence shown here is derived from an EMBL/GenBank/DDBJ whole genome shotgun (WGS) entry which is preliminary data.</text>
</comment>
<feature type="domain" description="Alpha-D-phosphohexomutase alpha/beta/alpha" evidence="8">
    <location>
        <begin position="79"/>
        <end position="220"/>
    </location>
</feature>
<feature type="domain" description="Alpha-D-phosphohexomutase alpha/beta/alpha" evidence="10">
    <location>
        <begin position="435"/>
        <end position="522"/>
    </location>
</feature>
<dbReference type="Pfam" id="PF02878">
    <property type="entry name" value="PGM_PMM_I"/>
    <property type="match status" value="1"/>
</dbReference>
<reference evidence="11" key="1">
    <citation type="submission" date="2019-06" db="EMBL/GenBank/DDBJ databases">
        <title>Whole genome shotgun sequence of Cellulomonas cellasea NBRC 3753.</title>
        <authorList>
            <person name="Hosoyama A."/>
            <person name="Uohara A."/>
            <person name="Ohji S."/>
            <person name="Ichikawa N."/>
        </authorList>
    </citation>
    <scope>NUCLEOTIDE SEQUENCE [LARGE SCALE GENOMIC DNA]</scope>
    <source>
        <strain evidence="11">NBRC 3753</strain>
    </source>
</reference>
<dbReference type="PANTHER" id="PTHR45745">
    <property type="entry name" value="PHOSPHOMANNOMUTASE 45A"/>
    <property type="match status" value="1"/>
</dbReference>
<dbReference type="InterPro" id="IPR005846">
    <property type="entry name" value="A-D-PHexomutase_a/b/a-III"/>
</dbReference>
<keyword evidence="3" id="KW-0597">Phosphoprotein</keyword>
<dbReference type="InterPro" id="IPR016055">
    <property type="entry name" value="A-D-PHexomutase_a/b/a-I/II/III"/>
</dbReference>
<evidence type="ECO:0000313" key="11">
    <source>
        <dbReference type="EMBL" id="GEA89548.1"/>
    </source>
</evidence>
<dbReference type="GO" id="GO:0006166">
    <property type="term" value="P:purine ribonucleoside salvage"/>
    <property type="evidence" value="ECO:0007669"/>
    <property type="project" value="TreeGrafter"/>
</dbReference>
<dbReference type="RefSeq" id="WP_141372759.1">
    <property type="nucleotide sequence ID" value="NZ_BJLR01000033.1"/>
</dbReference>
<sequence length="652" mass="67369">MAYDWNELSARVTTWIEDDPDPTTADELARLLDRANAPVDDALAAERGGGPVSPTHQTQLTDVRGARADLADRFTGLLQFGTAGLRGAIGGGPHRMNRAVVIRAASGLADYLLGELDGLTPAPRVVVGYDARHRSADFARDTAAVMTAVGIEVLVLPRALPTPVLAFAVRHLGADAGVMVTASHNPPQDNGYKVYLGGRVVTGSGQGAQIVPPYDAAIAAEIARVPSVVAVPRAESGWTVLGDDVLDAYVSTVTALADLTEEARERARHLKIVLTPLHGVGGEVAARVLREAGFRDVLLVPEQEWPDPDFPSVAFPNPEEPGAMDLALGLAGDVGADLVLALDPDADRCAVALNDPTARSHRGPDTAGAEGWRMLHGDEVGAVLGSVVASRLAARTATGTTAGAGAVADGGAAAGRSTGDGVPVGGAAAATQVPALASSIVSSRLLAKVARAAGLRHQPTLTGFKWLARVDGLAFGYEEALGYCVDPAHVRDKDGISAALLVAGLAATLKASGRTLLSVLDDLAREHGLHLSDQVSARFTDLDRIPATMAALREHPPVTLAGSPVMEVVDLATATDAERQGLPATEGLRITSQDGTRVVVRPSGTEPKVKCYLEVIVPVSRTADAAALVSARKEARARLHAVASDVSAALGI</sequence>
<evidence type="ECO:0000259" key="9">
    <source>
        <dbReference type="Pfam" id="PF02879"/>
    </source>
</evidence>
<dbReference type="Gene3D" id="3.30.310.50">
    <property type="entry name" value="Alpha-D-phosphohexomutase, C-terminal domain"/>
    <property type="match status" value="1"/>
</dbReference>
<evidence type="ECO:0000256" key="5">
    <source>
        <dbReference type="ARBA" id="ARBA00022842"/>
    </source>
</evidence>
<accession>A0A4Y3L3Y0</accession>
<dbReference type="Pfam" id="PF00408">
    <property type="entry name" value="PGM_PMM_IV"/>
    <property type="match status" value="1"/>
</dbReference>
<evidence type="ECO:0000259" key="8">
    <source>
        <dbReference type="Pfam" id="PF02878"/>
    </source>
</evidence>
<dbReference type="PANTHER" id="PTHR45745:SF1">
    <property type="entry name" value="PHOSPHOGLUCOMUTASE 2B-RELATED"/>
    <property type="match status" value="1"/>
</dbReference>
<evidence type="ECO:0000259" key="10">
    <source>
        <dbReference type="Pfam" id="PF02880"/>
    </source>
</evidence>
<dbReference type="Proteomes" id="UP000317046">
    <property type="component" value="Unassembled WGS sequence"/>
</dbReference>
<evidence type="ECO:0000313" key="12">
    <source>
        <dbReference type="Proteomes" id="UP000317046"/>
    </source>
</evidence>
<organism evidence="11 12">
    <name type="scientific">Cellulomonas cellasea</name>
    <dbReference type="NCBI Taxonomy" id="43670"/>
    <lineage>
        <taxon>Bacteria</taxon>
        <taxon>Bacillati</taxon>
        <taxon>Actinomycetota</taxon>
        <taxon>Actinomycetes</taxon>
        <taxon>Micrococcales</taxon>
        <taxon>Cellulomonadaceae</taxon>
        <taxon>Cellulomonas</taxon>
    </lineage>
</organism>
<dbReference type="InterPro" id="IPR005844">
    <property type="entry name" value="A-D-PHexomutase_a/b/a-I"/>
</dbReference>
<dbReference type="InterPro" id="IPR036900">
    <property type="entry name" value="A-D-PHexomutase_C_sf"/>
</dbReference>
<keyword evidence="5" id="KW-0460">Magnesium</keyword>
<evidence type="ECO:0000256" key="4">
    <source>
        <dbReference type="ARBA" id="ARBA00022723"/>
    </source>
</evidence>
<evidence type="ECO:0000259" key="7">
    <source>
        <dbReference type="Pfam" id="PF00408"/>
    </source>
</evidence>
<dbReference type="Pfam" id="PF02880">
    <property type="entry name" value="PGM_PMM_III"/>
    <property type="match status" value="1"/>
</dbReference>
<dbReference type="InterPro" id="IPR005845">
    <property type="entry name" value="A-D-PHexomutase_a/b/a-II"/>
</dbReference>
<feature type="domain" description="Alpha-D-phosphohexomutase C-terminal" evidence="7">
    <location>
        <begin position="582"/>
        <end position="615"/>
    </location>
</feature>
<comment type="cofactor">
    <cofactor evidence="1">
        <name>Mg(2+)</name>
        <dbReference type="ChEBI" id="CHEBI:18420"/>
    </cofactor>
</comment>
<keyword evidence="6" id="KW-0413">Isomerase</keyword>
<gene>
    <name evidence="11" type="ORF">CCE01nite_34970</name>
</gene>
<keyword evidence="12" id="KW-1185">Reference proteome</keyword>
<dbReference type="Pfam" id="PF02879">
    <property type="entry name" value="PGM_PMM_II"/>
    <property type="match status" value="1"/>
</dbReference>
<comment type="similarity">
    <text evidence="2">Belongs to the phosphohexose mutase family.</text>
</comment>
<feature type="domain" description="Alpha-D-phosphohexomutase alpha/beta/alpha" evidence="9">
    <location>
        <begin position="248"/>
        <end position="353"/>
    </location>
</feature>
<dbReference type="InterPro" id="IPR005841">
    <property type="entry name" value="Alpha-D-phosphohexomutase_SF"/>
</dbReference>
<dbReference type="InterPro" id="IPR005843">
    <property type="entry name" value="A-D-PHexomutase_C"/>
</dbReference>
<evidence type="ECO:0000256" key="1">
    <source>
        <dbReference type="ARBA" id="ARBA00001946"/>
    </source>
</evidence>
<dbReference type="Gene3D" id="3.40.120.10">
    <property type="entry name" value="Alpha-D-Glucose-1,6-Bisphosphate, subunit A, domain 3"/>
    <property type="match status" value="4"/>
</dbReference>
<dbReference type="CDD" id="cd05799">
    <property type="entry name" value="PGM2"/>
    <property type="match status" value="1"/>
</dbReference>
<dbReference type="EMBL" id="BJLR01000033">
    <property type="protein sequence ID" value="GEA89548.1"/>
    <property type="molecule type" value="Genomic_DNA"/>
</dbReference>
<dbReference type="SUPFAM" id="SSF55957">
    <property type="entry name" value="Phosphoglucomutase, C-terminal domain"/>
    <property type="match status" value="1"/>
</dbReference>
<protein>
    <submittedName>
        <fullName evidence="11">Phosphomannomutase</fullName>
    </submittedName>
</protein>
<name>A0A4Y3L3Y0_9CELL</name>
<dbReference type="AlphaFoldDB" id="A0A4Y3L3Y0"/>
<evidence type="ECO:0000256" key="3">
    <source>
        <dbReference type="ARBA" id="ARBA00022553"/>
    </source>
</evidence>
<keyword evidence="4" id="KW-0479">Metal-binding</keyword>
<evidence type="ECO:0000256" key="2">
    <source>
        <dbReference type="ARBA" id="ARBA00010231"/>
    </source>
</evidence>
<dbReference type="GO" id="GO:0000287">
    <property type="term" value="F:magnesium ion binding"/>
    <property type="evidence" value="ECO:0007669"/>
    <property type="project" value="InterPro"/>
</dbReference>
<dbReference type="GO" id="GO:0008973">
    <property type="term" value="F:phosphopentomutase activity"/>
    <property type="evidence" value="ECO:0007669"/>
    <property type="project" value="TreeGrafter"/>
</dbReference>
<dbReference type="SUPFAM" id="SSF53738">
    <property type="entry name" value="Phosphoglucomutase, first 3 domains"/>
    <property type="match status" value="3"/>
</dbReference>
<dbReference type="PRINTS" id="PR00509">
    <property type="entry name" value="PGMPMM"/>
</dbReference>
<dbReference type="InterPro" id="IPR016066">
    <property type="entry name" value="A-D-PHexomutase_CS"/>
</dbReference>